<proteinExistence type="inferred from homology"/>
<keyword evidence="2 4" id="KW-0732">Signal</keyword>
<dbReference type="AlphaFoldDB" id="A0A543IIQ5"/>
<evidence type="ECO:0000256" key="4">
    <source>
        <dbReference type="SAM" id="SignalP"/>
    </source>
</evidence>
<dbReference type="GO" id="GO:0016787">
    <property type="term" value="F:hydrolase activity"/>
    <property type="evidence" value="ECO:0007669"/>
    <property type="project" value="UniProtKB-KW"/>
</dbReference>
<dbReference type="Pfam" id="PF08386">
    <property type="entry name" value="Abhydrolase_4"/>
    <property type="match status" value="1"/>
</dbReference>
<feature type="domain" description="Peptidase S33 tripeptidyl aminopeptidase-like C-terminal" evidence="6">
    <location>
        <begin position="401"/>
        <end position="495"/>
    </location>
</feature>
<organism evidence="7 8">
    <name type="scientific">Actinomadura hallensis</name>
    <dbReference type="NCBI Taxonomy" id="337895"/>
    <lineage>
        <taxon>Bacteria</taxon>
        <taxon>Bacillati</taxon>
        <taxon>Actinomycetota</taxon>
        <taxon>Actinomycetes</taxon>
        <taxon>Streptosporangiales</taxon>
        <taxon>Thermomonosporaceae</taxon>
        <taxon>Actinomadura</taxon>
    </lineage>
</organism>
<dbReference type="Proteomes" id="UP000316706">
    <property type="component" value="Unassembled WGS sequence"/>
</dbReference>
<dbReference type="Gene3D" id="3.40.50.1820">
    <property type="entry name" value="alpha/beta hydrolase"/>
    <property type="match status" value="1"/>
</dbReference>
<sequence length="538" mass="57968">MKRIVLVAAAAVVTAGGVGAAVPASAAPGPSGAGSPAVAGQDVDWGACEVSGPDDPMNNAQCAQVEVPLDYSRPNGRKISIAVSRFRHTDEENYQGVLFVNPGGPGGSGLAYGPALARWLGAVGHADVAAKYDIIGFDPRGVGSSKPAITCDPNYNDPVRPAYVPESRQDELAWIARSRKYAQDCAEKFGWMLPHMRTTDAARDVDAIRAALGQEKISWYGFSYGTYFGATYATLFPKRVKRMVMDGNVNPKNVWYKGQLEQNKAFERNIRAWFAWIAEHDSVYGLGTSEKAVRAKYYDVLEAAEESPIGGRIGPAELTDTILAAGYNTGYYIPLAQGLSSWINDRDPSILLQFLNPGGEDNDFAVYLAVQAADARWPRNWAKWHNDAVRLHRQGYQFETWGNVWFNAPIAFWPFNGGPALKLKGSRHLPGMLLVQSTEDAATPVEGGLEMHKVFPSSRLVFEVGGKTHSNTLNGNACLDDKVAAYLDTGALPADRRGPDAYCEAVPELNDPDPTAVQLKAAGAAPGKDLPVGTPVTP</sequence>
<dbReference type="EMBL" id="VFPO01000001">
    <property type="protein sequence ID" value="TQM70465.1"/>
    <property type="molecule type" value="Genomic_DNA"/>
</dbReference>
<feature type="domain" description="AB hydrolase-1" evidence="5">
    <location>
        <begin position="97"/>
        <end position="279"/>
    </location>
</feature>
<keyword evidence="8" id="KW-1185">Reference proteome</keyword>
<evidence type="ECO:0000259" key="6">
    <source>
        <dbReference type="Pfam" id="PF08386"/>
    </source>
</evidence>
<evidence type="ECO:0000313" key="7">
    <source>
        <dbReference type="EMBL" id="TQM70465.1"/>
    </source>
</evidence>
<evidence type="ECO:0000256" key="3">
    <source>
        <dbReference type="ARBA" id="ARBA00022801"/>
    </source>
</evidence>
<reference evidence="7 8" key="1">
    <citation type="submission" date="2019-06" db="EMBL/GenBank/DDBJ databases">
        <title>Sequencing the genomes of 1000 actinobacteria strains.</title>
        <authorList>
            <person name="Klenk H.-P."/>
        </authorList>
    </citation>
    <scope>NUCLEOTIDE SEQUENCE [LARGE SCALE GENOMIC DNA]</scope>
    <source>
        <strain evidence="7 8">DSM 45043</strain>
    </source>
</reference>
<evidence type="ECO:0000313" key="8">
    <source>
        <dbReference type="Proteomes" id="UP000316706"/>
    </source>
</evidence>
<name>A0A543IIQ5_9ACTN</name>
<accession>A0A543IIQ5</accession>
<dbReference type="RefSeq" id="WP_141971329.1">
    <property type="nucleotide sequence ID" value="NZ_VFPO01000001.1"/>
</dbReference>
<evidence type="ECO:0000256" key="2">
    <source>
        <dbReference type="ARBA" id="ARBA00022729"/>
    </source>
</evidence>
<dbReference type="Pfam" id="PF00561">
    <property type="entry name" value="Abhydrolase_1"/>
    <property type="match status" value="1"/>
</dbReference>
<evidence type="ECO:0000259" key="5">
    <source>
        <dbReference type="Pfam" id="PF00561"/>
    </source>
</evidence>
<dbReference type="SUPFAM" id="SSF53474">
    <property type="entry name" value="alpha/beta-Hydrolases"/>
    <property type="match status" value="1"/>
</dbReference>
<dbReference type="InterPro" id="IPR051601">
    <property type="entry name" value="Serine_prot/Carboxylest_S33"/>
</dbReference>
<comment type="caution">
    <text evidence="7">The sequence shown here is derived from an EMBL/GenBank/DDBJ whole genome shotgun (WGS) entry which is preliminary data.</text>
</comment>
<comment type="similarity">
    <text evidence="1">Belongs to the peptidase S33 family.</text>
</comment>
<dbReference type="InterPro" id="IPR000073">
    <property type="entry name" value="AB_hydrolase_1"/>
</dbReference>
<dbReference type="InterPro" id="IPR013595">
    <property type="entry name" value="Pept_S33_TAP-like_C"/>
</dbReference>
<feature type="signal peptide" evidence="4">
    <location>
        <begin position="1"/>
        <end position="20"/>
    </location>
</feature>
<dbReference type="PANTHER" id="PTHR43248:SF29">
    <property type="entry name" value="TRIPEPTIDYL AMINOPEPTIDASE"/>
    <property type="match status" value="1"/>
</dbReference>
<dbReference type="OrthoDB" id="3930934at2"/>
<dbReference type="PANTHER" id="PTHR43248">
    <property type="entry name" value="2-SUCCINYL-6-HYDROXY-2,4-CYCLOHEXADIENE-1-CARBOXYLATE SYNTHASE"/>
    <property type="match status" value="1"/>
</dbReference>
<dbReference type="InterPro" id="IPR029058">
    <property type="entry name" value="AB_hydrolase_fold"/>
</dbReference>
<feature type="chain" id="PRO_5039035552" evidence="4">
    <location>
        <begin position="21"/>
        <end position="538"/>
    </location>
</feature>
<evidence type="ECO:0000256" key="1">
    <source>
        <dbReference type="ARBA" id="ARBA00010088"/>
    </source>
</evidence>
<gene>
    <name evidence="7" type="ORF">FHX41_4191</name>
</gene>
<protein>
    <submittedName>
        <fullName evidence="7">Pimeloyl-ACP methyl ester carboxylesterase</fullName>
    </submittedName>
</protein>
<keyword evidence="3" id="KW-0378">Hydrolase</keyword>